<dbReference type="EMBL" id="CP092418">
    <property type="protein sequence ID" value="USD20086.1"/>
    <property type="molecule type" value="Genomic_DNA"/>
</dbReference>
<dbReference type="InterPro" id="IPR048274">
    <property type="entry name" value="MC_hydratase"/>
</dbReference>
<accession>A0ABY4V747</accession>
<keyword evidence="2" id="KW-1185">Reference proteome</keyword>
<organism evidence="1 2">
    <name type="scientific">Microbulbifer variabilis</name>
    <dbReference type="NCBI Taxonomy" id="266805"/>
    <lineage>
        <taxon>Bacteria</taxon>
        <taxon>Pseudomonadati</taxon>
        <taxon>Pseudomonadota</taxon>
        <taxon>Gammaproteobacteria</taxon>
        <taxon>Cellvibrionales</taxon>
        <taxon>Microbulbiferaceae</taxon>
        <taxon>Microbulbifer</taxon>
    </lineage>
</organism>
<evidence type="ECO:0000313" key="2">
    <source>
        <dbReference type="Proteomes" id="UP001055658"/>
    </source>
</evidence>
<dbReference type="InterPro" id="IPR052342">
    <property type="entry name" value="MCH/BMMD"/>
</dbReference>
<dbReference type="InterPro" id="IPR029069">
    <property type="entry name" value="HotDog_dom_sf"/>
</dbReference>
<dbReference type="SUPFAM" id="SSF54637">
    <property type="entry name" value="Thioesterase/thiol ester dehydrase-isomerase"/>
    <property type="match status" value="1"/>
</dbReference>
<evidence type="ECO:0000313" key="1">
    <source>
        <dbReference type="EMBL" id="USD20086.1"/>
    </source>
</evidence>
<dbReference type="Pfam" id="PF19315">
    <property type="entry name" value="MC_hydratase"/>
    <property type="match status" value="1"/>
</dbReference>
<dbReference type="RefSeq" id="WP_252082173.1">
    <property type="nucleotide sequence ID" value="NZ_CP092418.1"/>
</dbReference>
<reference evidence="1" key="1">
    <citation type="submission" date="2022-02" db="EMBL/GenBank/DDBJ databases">
        <title>Coral-associated bacteria.</title>
        <authorList>
            <person name="Tang K."/>
            <person name="Wang X."/>
        </authorList>
    </citation>
    <scope>NUCLEOTIDE SEQUENCE</scope>
    <source>
        <strain evidence="1">SCSIO 43006</strain>
    </source>
</reference>
<name>A0ABY4V747_9GAMM</name>
<dbReference type="PANTHER" id="PTHR43664">
    <property type="entry name" value="MONOAMINE OXIDASE-RELATED"/>
    <property type="match status" value="1"/>
</dbReference>
<gene>
    <name evidence="1" type="ORF">MJO52_13465</name>
</gene>
<protein>
    <submittedName>
        <fullName evidence="1">MaoC family dehydratase</fullName>
    </submittedName>
</protein>
<dbReference type="CDD" id="cd03451">
    <property type="entry name" value="FkbR2"/>
    <property type="match status" value="1"/>
</dbReference>
<dbReference type="PANTHER" id="PTHR43664:SF1">
    <property type="entry name" value="BETA-METHYLMALYL-COA DEHYDRATASE"/>
    <property type="match status" value="1"/>
</dbReference>
<dbReference type="Proteomes" id="UP001055658">
    <property type="component" value="Chromosome"/>
</dbReference>
<dbReference type="Gene3D" id="3.10.129.10">
    <property type="entry name" value="Hotdog Thioesterase"/>
    <property type="match status" value="1"/>
</dbReference>
<sequence>MQFQPYKKINDNRYREDFGFYFEDFTEGMIIEHRPGRTLTRTDNTWMTLLTMNTAQLHFDAHYAQKTEWQLPLVDSTLTLAIITGMTVNTISKKVVANLEWDKVQLLKPVFEGDTIYAESEILSKRESHSRPTQGIVTVETRGFKQDGELFMRFMRTVLVYKKGHSPNYNIDEASE</sequence>
<proteinExistence type="predicted"/>